<keyword evidence="4 5" id="KW-0472">Membrane</keyword>
<feature type="transmembrane region" description="Helical" evidence="5">
    <location>
        <begin position="226"/>
        <end position="247"/>
    </location>
</feature>
<organism evidence="7">
    <name type="scientific">mine drainage metagenome</name>
    <dbReference type="NCBI Taxonomy" id="410659"/>
    <lineage>
        <taxon>unclassified sequences</taxon>
        <taxon>metagenomes</taxon>
        <taxon>ecological metagenomes</taxon>
    </lineage>
</organism>
<dbReference type="InterPro" id="IPR047817">
    <property type="entry name" value="ABC2_TM_bact-type"/>
</dbReference>
<dbReference type="PANTHER" id="PTHR43332">
    <property type="entry name" value="INNER MEMBRANE TRANSPORT PERMEASE YADH-RELATED"/>
    <property type="match status" value="1"/>
</dbReference>
<proteinExistence type="predicted"/>
<sequence>MRENWIGLQTLVWKEVSRIFRIWSQTLIPPMITMTLYFVIFGSVIGARVGRISGFNYMAYIAPGLIMMSVITNSYSNVVSSFFGAKFARHIEELMVSPLPLTCILLGYMAGGMVRGLLTGTLVTLVALFFTHLDPAHPWIIVTVALFTSAIFSLAGFTNAIFAKKFDDIAIVPTFVLTPLTYLGGVFYSISLLPPFWRTLSRFNPIVYMVSAFRTGILGIHTMPLATAYGVMSLFLVALFSVNLWLLKRGIGLRS</sequence>
<dbReference type="PIRSF" id="PIRSF006648">
    <property type="entry name" value="DrrB"/>
    <property type="match status" value="1"/>
</dbReference>
<comment type="subcellular location">
    <subcellularLocation>
        <location evidence="1">Membrane</location>
        <topology evidence="1">Multi-pass membrane protein</topology>
    </subcellularLocation>
</comment>
<reference evidence="7" key="1">
    <citation type="submission" date="2013-08" db="EMBL/GenBank/DDBJ databases">
        <authorList>
            <person name="Mendez C."/>
            <person name="Richter M."/>
            <person name="Ferrer M."/>
            <person name="Sanchez J."/>
        </authorList>
    </citation>
    <scope>NUCLEOTIDE SEQUENCE</scope>
</reference>
<comment type="caution">
    <text evidence="7">The sequence shown here is derived from an EMBL/GenBank/DDBJ whole genome shotgun (WGS) entry which is preliminary data.</text>
</comment>
<evidence type="ECO:0000256" key="1">
    <source>
        <dbReference type="ARBA" id="ARBA00004141"/>
    </source>
</evidence>
<dbReference type="Pfam" id="PF01061">
    <property type="entry name" value="ABC2_membrane"/>
    <property type="match status" value="1"/>
</dbReference>
<reference evidence="7" key="2">
    <citation type="journal article" date="2014" name="ISME J.">
        <title>Microbial stratification in low pH oxic and suboxic macroscopic growths along an acid mine drainage.</title>
        <authorList>
            <person name="Mendez-Garcia C."/>
            <person name="Mesa V."/>
            <person name="Sprenger R.R."/>
            <person name="Richter M."/>
            <person name="Diez M.S."/>
            <person name="Solano J."/>
            <person name="Bargiela R."/>
            <person name="Golyshina O.V."/>
            <person name="Manteca A."/>
            <person name="Ramos J.L."/>
            <person name="Gallego J.R."/>
            <person name="Llorente I."/>
            <person name="Martins Dos Santos V.A."/>
            <person name="Jensen O.N."/>
            <person name="Pelaez A.I."/>
            <person name="Sanchez J."/>
            <person name="Ferrer M."/>
        </authorList>
    </citation>
    <scope>NUCLEOTIDE SEQUENCE</scope>
</reference>
<feature type="transmembrane region" description="Helical" evidence="5">
    <location>
        <begin position="27"/>
        <end position="45"/>
    </location>
</feature>
<dbReference type="InterPro" id="IPR052522">
    <property type="entry name" value="ABC-2_transport_permease"/>
</dbReference>
<dbReference type="NCBIfam" id="NF011648">
    <property type="entry name" value="PRK15066.1"/>
    <property type="match status" value="1"/>
</dbReference>
<evidence type="ECO:0000256" key="4">
    <source>
        <dbReference type="ARBA" id="ARBA00023136"/>
    </source>
</evidence>
<dbReference type="PANTHER" id="PTHR43332:SF2">
    <property type="entry name" value="INNER MEMBRANE TRANSPORT PERMEASE YADH"/>
    <property type="match status" value="1"/>
</dbReference>
<protein>
    <submittedName>
        <fullName evidence="7">ABC-type multidrug transport system, permease component</fullName>
    </submittedName>
</protein>
<keyword evidence="3 5" id="KW-1133">Transmembrane helix</keyword>
<dbReference type="InterPro" id="IPR013525">
    <property type="entry name" value="ABC2_TM"/>
</dbReference>
<dbReference type="GO" id="GO:0140359">
    <property type="term" value="F:ABC-type transporter activity"/>
    <property type="evidence" value="ECO:0007669"/>
    <property type="project" value="InterPro"/>
</dbReference>
<keyword evidence="2 5" id="KW-0812">Transmembrane</keyword>
<dbReference type="AlphaFoldDB" id="T0Y1F2"/>
<feature type="domain" description="ABC transmembrane type-2" evidence="6">
    <location>
        <begin position="21"/>
        <end position="250"/>
    </location>
</feature>
<evidence type="ECO:0000313" key="7">
    <source>
        <dbReference type="EMBL" id="EQD26838.1"/>
    </source>
</evidence>
<name>T0Y1F2_9ZZZZ</name>
<dbReference type="GO" id="GO:0043190">
    <property type="term" value="C:ATP-binding cassette (ABC) transporter complex"/>
    <property type="evidence" value="ECO:0007669"/>
    <property type="project" value="InterPro"/>
</dbReference>
<feature type="transmembrane region" description="Helical" evidence="5">
    <location>
        <begin position="57"/>
        <end position="78"/>
    </location>
</feature>
<evidence type="ECO:0000256" key="2">
    <source>
        <dbReference type="ARBA" id="ARBA00022692"/>
    </source>
</evidence>
<evidence type="ECO:0000256" key="5">
    <source>
        <dbReference type="SAM" id="Phobius"/>
    </source>
</evidence>
<dbReference type="PROSITE" id="PS51012">
    <property type="entry name" value="ABC_TM2"/>
    <property type="match status" value="1"/>
</dbReference>
<feature type="transmembrane region" description="Helical" evidence="5">
    <location>
        <begin position="169"/>
        <end position="190"/>
    </location>
</feature>
<dbReference type="InterPro" id="IPR000412">
    <property type="entry name" value="ABC_2_transport"/>
</dbReference>
<feature type="transmembrane region" description="Helical" evidence="5">
    <location>
        <begin position="99"/>
        <end position="130"/>
    </location>
</feature>
<accession>T0Y1F2</accession>
<gene>
    <name evidence="7" type="ORF">B1B_19436</name>
</gene>
<feature type="transmembrane region" description="Helical" evidence="5">
    <location>
        <begin position="136"/>
        <end position="157"/>
    </location>
</feature>
<evidence type="ECO:0000259" key="6">
    <source>
        <dbReference type="PROSITE" id="PS51012"/>
    </source>
</evidence>
<dbReference type="EMBL" id="AUZY01013053">
    <property type="protein sequence ID" value="EQD26838.1"/>
    <property type="molecule type" value="Genomic_DNA"/>
</dbReference>
<evidence type="ECO:0000256" key="3">
    <source>
        <dbReference type="ARBA" id="ARBA00022989"/>
    </source>
</evidence>
<dbReference type="PRINTS" id="PR00164">
    <property type="entry name" value="ABC2TRNSPORT"/>
</dbReference>